<evidence type="ECO:0000256" key="2">
    <source>
        <dbReference type="ARBA" id="ARBA00004515"/>
    </source>
</evidence>
<comment type="caution">
    <text evidence="15">The sequence shown here is derived from an EMBL/GenBank/DDBJ whole genome shotgun (WGS) entry which is preliminary data.</text>
</comment>
<dbReference type="InterPro" id="IPR003593">
    <property type="entry name" value="AAA+_ATPase"/>
</dbReference>
<dbReference type="AlphaFoldDB" id="A0A351U0Z2"/>
<evidence type="ECO:0000256" key="10">
    <source>
        <dbReference type="ARBA" id="ARBA00022840"/>
    </source>
</evidence>
<keyword evidence="9" id="KW-0547">Nucleotide-binding</keyword>
<evidence type="ECO:0000256" key="7">
    <source>
        <dbReference type="ARBA" id="ARBA00022490"/>
    </source>
</evidence>
<dbReference type="InterPro" id="IPR003439">
    <property type="entry name" value="ABC_transporter-like_ATP-bd"/>
</dbReference>
<dbReference type="CDD" id="cd03218">
    <property type="entry name" value="ABC_YhbG"/>
    <property type="match status" value="1"/>
</dbReference>
<comment type="similarity">
    <text evidence="3">Belongs to the ABC transporter superfamily. Outer membrane lipopolysaccharide export (TC 1.B.42) family.</text>
</comment>
<evidence type="ECO:0000256" key="14">
    <source>
        <dbReference type="ARBA" id="ARBA00026081"/>
    </source>
</evidence>
<dbReference type="FunFam" id="3.40.50.300:FF:000151">
    <property type="entry name" value="Lipopolysaccharide ABC transporter ATP-binding protein"/>
    <property type="match status" value="1"/>
</dbReference>
<dbReference type="Proteomes" id="UP000777265">
    <property type="component" value="Unassembled WGS sequence"/>
</dbReference>
<dbReference type="PANTHER" id="PTHR45772">
    <property type="entry name" value="CONSERVED COMPONENT OF ABC TRANSPORTER FOR NATURAL AMINO ACIDS-RELATED"/>
    <property type="match status" value="1"/>
</dbReference>
<dbReference type="SUPFAM" id="SSF52540">
    <property type="entry name" value="P-loop containing nucleoside triphosphate hydrolases"/>
    <property type="match status" value="1"/>
</dbReference>
<dbReference type="EMBL" id="JAAYEE010000260">
    <property type="protein sequence ID" value="NLW36517.1"/>
    <property type="molecule type" value="Genomic_DNA"/>
</dbReference>
<reference evidence="15" key="1">
    <citation type="journal article" date="2020" name="Biotechnol. Biofuels">
        <title>New insights from the biogas microbiome by comprehensive genome-resolved metagenomics of nearly 1600 species originating from multiple anaerobic digesters.</title>
        <authorList>
            <person name="Campanaro S."/>
            <person name="Treu L."/>
            <person name="Rodriguez-R L.M."/>
            <person name="Kovalovszki A."/>
            <person name="Ziels R.M."/>
            <person name="Maus I."/>
            <person name="Zhu X."/>
            <person name="Kougias P.G."/>
            <person name="Basile A."/>
            <person name="Luo G."/>
            <person name="Schluter A."/>
            <person name="Konstantinidis K.T."/>
            <person name="Angelidaki I."/>
        </authorList>
    </citation>
    <scope>NUCLEOTIDE SEQUENCE</scope>
    <source>
        <strain evidence="15">AS06rmzACSIP_7</strain>
    </source>
</reference>
<keyword evidence="8" id="KW-0997">Cell inner membrane</keyword>
<dbReference type="Pfam" id="PF00005">
    <property type="entry name" value="ABC_tran"/>
    <property type="match status" value="1"/>
</dbReference>
<keyword evidence="11" id="KW-1278">Translocase</keyword>
<reference evidence="15" key="2">
    <citation type="submission" date="2020-01" db="EMBL/GenBank/DDBJ databases">
        <authorList>
            <person name="Campanaro S."/>
        </authorList>
    </citation>
    <scope>NUCLEOTIDE SEQUENCE</scope>
    <source>
        <strain evidence="15">AS06rmzACSIP_7</strain>
    </source>
</reference>
<dbReference type="Pfam" id="PF12399">
    <property type="entry name" value="BCA_ABC_TP_C"/>
    <property type="match status" value="1"/>
</dbReference>
<evidence type="ECO:0000256" key="4">
    <source>
        <dbReference type="ARBA" id="ARBA00017803"/>
    </source>
</evidence>
<dbReference type="InterPro" id="IPR051120">
    <property type="entry name" value="ABC_AA/LPS_Transport"/>
</dbReference>
<evidence type="ECO:0000313" key="16">
    <source>
        <dbReference type="Proteomes" id="UP000777265"/>
    </source>
</evidence>
<keyword evidence="10 15" id="KW-0067">ATP-binding</keyword>
<dbReference type="GO" id="GO:0055085">
    <property type="term" value="P:transmembrane transport"/>
    <property type="evidence" value="ECO:0007669"/>
    <property type="project" value="InterPro"/>
</dbReference>
<keyword evidence="7" id="KW-0963">Cytoplasm</keyword>
<gene>
    <name evidence="15" type="primary">lptB</name>
    <name evidence="15" type="ORF">GXY80_13735</name>
</gene>
<evidence type="ECO:0000256" key="11">
    <source>
        <dbReference type="ARBA" id="ARBA00022967"/>
    </source>
</evidence>
<dbReference type="PROSITE" id="PS50893">
    <property type="entry name" value="ABC_TRANSPORTER_2"/>
    <property type="match status" value="1"/>
</dbReference>
<dbReference type="InterPro" id="IPR017871">
    <property type="entry name" value="ABC_transporter-like_CS"/>
</dbReference>
<dbReference type="SMART" id="SM00382">
    <property type="entry name" value="AAA"/>
    <property type="match status" value="1"/>
</dbReference>
<name>A0A351U0Z2_9BACT</name>
<keyword evidence="5" id="KW-0813">Transport</keyword>
<organism evidence="15 16">
    <name type="scientific">Syntrophorhabdus aromaticivorans</name>
    <dbReference type="NCBI Taxonomy" id="328301"/>
    <lineage>
        <taxon>Bacteria</taxon>
        <taxon>Pseudomonadati</taxon>
        <taxon>Thermodesulfobacteriota</taxon>
        <taxon>Syntrophorhabdia</taxon>
        <taxon>Syntrophorhabdales</taxon>
        <taxon>Syntrophorhabdaceae</taxon>
        <taxon>Syntrophorhabdus</taxon>
    </lineage>
</organism>
<evidence type="ECO:0000256" key="13">
    <source>
        <dbReference type="ARBA" id="ARBA00024818"/>
    </source>
</evidence>
<dbReference type="GO" id="GO:0016887">
    <property type="term" value="F:ATP hydrolysis activity"/>
    <property type="evidence" value="ECO:0007669"/>
    <property type="project" value="InterPro"/>
</dbReference>
<evidence type="ECO:0000256" key="6">
    <source>
        <dbReference type="ARBA" id="ARBA00022475"/>
    </source>
</evidence>
<dbReference type="PANTHER" id="PTHR45772:SF10">
    <property type="entry name" value="LIPOPOLYSACCHARIDE EXPORT SYSTEM ATP-BINDING PROTEIN LPTB"/>
    <property type="match status" value="1"/>
</dbReference>
<dbReference type="InterPro" id="IPR032823">
    <property type="entry name" value="BCA_ABC_TP_C"/>
</dbReference>
<keyword evidence="6" id="KW-1003">Cell membrane</keyword>
<dbReference type="InterPro" id="IPR030921">
    <property type="entry name" value="LPS_export_LptB"/>
</dbReference>
<dbReference type="Gene3D" id="3.40.50.300">
    <property type="entry name" value="P-loop containing nucleotide triphosphate hydrolases"/>
    <property type="match status" value="1"/>
</dbReference>
<dbReference type="GO" id="GO:0043190">
    <property type="term" value="C:ATP-binding cassette (ABC) transporter complex"/>
    <property type="evidence" value="ECO:0007669"/>
    <property type="project" value="InterPro"/>
</dbReference>
<proteinExistence type="inferred from homology"/>
<dbReference type="InterPro" id="IPR027417">
    <property type="entry name" value="P-loop_NTPase"/>
</dbReference>
<keyword evidence="12" id="KW-0472">Membrane</keyword>
<sequence length="247" mass="27318">MSGVTKLSAESLSKSYNARKVVDNISMSINVGEIVGLFGPNGAGKTTTFYMIIGFIRPNGGRILLDTEDITTLPMFLRARKGITYLPQEPSIFKKMTVEDNLKSILEFHGVEKEMIDHKVLELLESFKLEHLAGNNADSLSGGERRRLEIARALMTAPRFMLLDEPFSGIDPISVSDLKKIIFGLKKKGMGILLSDHNVRDSLPICDRAYVVNNGQVLLEGPPEAVASDRIVREVYLGEEFYIDVGA</sequence>
<comment type="subunit">
    <text evidence="14">Component of the lipopolysaccharide transport and assembly complex. The LptBFG transporter is composed of two ATP-binding proteins (LptB) and two transmembrane proteins (LptF and LptG).</text>
</comment>
<evidence type="ECO:0000313" key="15">
    <source>
        <dbReference type="EMBL" id="NLW36517.1"/>
    </source>
</evidence>
<dbReference type="STRING" id="909663.GCA_000512235_01110"/>
<accession>A0A351U0Z2</accession>
<dbReference type="GO" id="GO:0005524">
    <property type="term" value="F:ATP binding"/>
    <property type="evidence" value="ECO:0007669"/>
    <property type="project" value="UniProtKB-KW"/>
</dbReference>
<comment type="function">
    <text evidence="13">Part of the ABC transporter complex LptBFG involved in the translocation of lipopolysaccharide (LPS) from the inner membrane to the outer membrane. Probably responsible for energy coupling to the transport system.</text>
</comment>
<evidence type="ECO:0000256" key="1">
    <source>
        <dbReference type="ARBA" id="ARBA00004496"/>
    </source>
</evidence>
<dbReference type="NCBIfam" id="TIGR04406">
    <property type="entry name" value="LPS_export_lptB"/>
    <property type="match status" value="1"/>
</dbReference>
<protein>
    <recommendedName>
        <fullName evidence="4">Lipopolysaccharide export system ATP-binding protein LptB</fullName>
    </recommendedName>
</protein>
<evidence type="ECO:0000256" key="12">
    <source>
        <dbReference type="ARBA" id="ARBA00023136"/>
    </source>
</evidence>
<evidence type="ECO:0000256" key="5">
    <source>
        <dbReference type="ARBA" id="ARBA00022448"/>
    </source>
</evidence>
<evidence type="ECO:0000256" key="8">
    <source>
        <dbReference type="ARBA" id="ARBA00022519"/>
    </source>
</evidence>
<dbReference type="PROSITE" id="PS00211">
    <property type="entry name" value="ABC_TRANSPORTER_1"/>
    <property type="match status" value="1"/>
</dbReference>
<evidence type="ECO:0000256" key="3">
    <source>
        <dbReference type="ARBA" id="ARBA00010865"/>
    </source>
</evidence>
<evidence type="ECO:0000256" key="9">
    <source>
        <dbReference type="ARBA" id="ARBA00022741"/>
    </source>
</evidence>
<comment type="subcellular location">
    <subcellularLocation>
        <location evidence="2">Cell inner membrane</location>
        <topology evidence="2">Peripheral membrane protein</topology>
        <orientation evidence="2">Cytoplasmic side</orientation>
    </subcellularLocation>
    <subcellularLocation>
        <location evidence="1">Cytoplasm</location>
    </subcellularLocation>
</comment>
<dbReference type="GO" id="GO:0005737">
    <property type="term" value="C:cytoplasm"/>
    <property type="evidence" value="ECO:0007669"/>
    <property type="project" value="UniProtKB-SubCell"/>
</dbReference>